<keyword evidence="3" id="KW-0227">DNA damage</keyword>
<evidence type="ECO:0000313" key="8">
    <source>
        <dbReference type="EMBL" id="PAX06663.1"/>
    </source>
</evidence>
<dbReference type="PANTHER" id="PTHR31290:SF5">
    <property type="entry name" value="UV-DAMAGE ENDONUCLEASE"/>
    <property type="match status" value="1"/>
</dbReference>
<keyword evidence="5" id="KW-0378">Hydrolase</keyword>
<evidence type="ECO:0000256" key="6">
    <source>
        <dbReference type="ARBA" id="ARBA00023204"/>
    </source>
</evidence>
<keyword evidence="4" id="KW-0228">DNA excision</keyword>
<organism evidence="8 9">
    <name type="scientific">Sphingomonas lenta</name>
    <dbReference type="NCBI Taxonomy" id="1141887"/>
    <lineage>
        <taxon>Bacteria</taxon>
        <taxon>Pseudomonadati</taxon>
        <taxon>Pseudomonadota</taxon>
        <taxon>Alphaproteobacteria</taxon>
        <taxon>Sphingomonadales</taxon>
        <taxon>Sphingomonadaceae</taxon>
        <taxon>Sphingomonas</taxon>
    </lineage>
</organism>
<name>A0A2A2SBR7_9SPHN</name>
<dbReference type="Pfam" id="PF03851">
    <property type="entry name" value="UvdE"/>
    <property type="match status" value="1"/>
</dbReference>
<evidence type="ECO:0000256" key="1">
    <source>
        <dbReference type="ARBA" id="ARBA00022722"/>
    </source>
</evidence>
<dbReference type="NCBIfam" id="TIGR00629">
    <property type="entry name" value="uvde"/>
    <property type="match status" value="1"/>
</dbReference>
<accession>A0A2A2SBR7</accession>
<evidence type="ECO:0000256" key="2">
    <source>
        <dbReference type="ARBA" id="ARBA00022759"/>
    </source>
</evidence>
<reference evidence="9" key="1">
    <citation type="submission" date="2017-09" db="EMBL/GenBank/DDBJ databases">
        <authorList>
            <person name="Feng G."/>
            <person name="Zhu H."/>
        </authorList>
    </citation>
    <scope>NUCLEOTIDE SEQUENCE [LARGE SCALE GENOMIC DNA]</scope>
    <source>
        <strain evidence="9">1PNM-20</strain>
    </source>
</reference>
<dbReference type="GO" id="GO:0006289">
    <property type="term" value="P:nucleotide-excision repair"/>
    <property type="evidence" value="ECO:0007669"/>
    <property type="project" value="InterPro"/>
</dbReference>
<dbReference type="GO" id="GO:0009411">
    <property type="term" value="P:response to UV"/>
    <property type="evidence" value="ECO:0007669"/>
    <property type="project" value="InterPro"/>
</dbReference>
<evidence type="ECO:0000256" key="3">
    <source>
        <dbReference type="ARBA" id="ARBA00022763"/>
    </source>
</evidence>
<dbReference type="EMBL" id="NSLI01000005">
    <property type="protein sequence ID" value="PAX06663.1"/>
    <property type="molecule type" value="Genomic_DNA"/>
</dbReference>
<keyword evidence="1" id="KW-0540">Nuclease</keyword>
<dbReference type="GO" id="GO:0004519">
    <property type="term" value="F:endonuclease activity"/>
    <property type="evidence" value="ECO:0007669"/>
    <property type="project" value="UniProtKB-KW"/>
</dbReference>
<dbReference type="RefSeq" id="WP_095999408.1">
    <property type="nucleotide sequence ID" value="NZ_NSLI01000005.1"/>
</dbReference>
<protein>
    <submittedName>
        <fullName evidence="8">UV damage repair endonuclease UvsE</fullName>
    </submittedName>
</protein>
<dbReference type="AlphaFoldDB" id="A0A2A2SBR7"/>
<evidence type="ECO:0000256" key="7">
    <source>
        <dbReference type="SAM" id="MobiDB-lite"/>
    </source>
</evidence>
<evidence type="ECO:0000256" key="4">
    <source>
        <dbReference type="ARBA" id="ARBA00022769"/>
    </source>
</evidence>
<dbReference type="GO" id="GO:0016787">
    <property type="term" value="F:hydrolase activity"/>
    <property type="evidence" value="ECO:0007669"/>
    <property type="project" value="UniProtKB-KW"/>
</dbReference>
<evidence type="ECO:0000313" key="9">
    <source>
        <dbReference type="Proteomes" id="UP000218151"/>
    </source>
</evidence>
<dbReference type="Gene3D" id="3.20.20.150">
    <property type="entry name" value="Divalent-metal-dependent TIM barrel enzymes"/>
    <property type="match status" value="1"/>
</dbReference>
<comment type="caution">
    <text evidence="8">The sequence shown here is derived from an EMBL/GenBank/DDBJ whole genome shotgun (WGS) entry which is preliminary data.</text>
</comment>
<gene>
    <name evidence="8" type="primary">uvdE</name>
    <name evidence="8" type="ORF">CKY28_16135</name>
</gene>
<feature type="region of interest" description="Disordered" evidence="7">
    <location>
        <begin position="367"/>
        <end position="388"/>
    </location>
</feature>
<keyword evidence="2 8" id="KW-0255">Endonuclease</keyword>
<dbReference type="OrthoDB" id="9782576at2"/>
<evidence type="ECO:0000256" key="5">
    <source>
        <dbReference type="ARBA" id="ARBA00022801"/>
    </source>
</evidence>
<dbReference type="PANTHER" id="PTHR31290">
    <property type="entry name" value="UV-DAMAGE ENDONUCLEASE"/>
    <property type="match status" value="1"/>
</dbReference>
<sequence length="388" mass="44532">MTDRTRPLRLGFPVKVMGRPDLKTQDTRRWQKNPHLKCSLEYLDKVLDYLHSKELDMYRLSSDIAPYATHPDMPQFHNMVAESDAELRAFGRKAKEYDIRLSFHPSQYVLLNAPDPELTKKSIWDLSSQAEMLDRMELDDEAVMVTHVGGVYGDREASRARWIEGYEQCPDHVKRRLVLENDDIRFDAADALWIHERTGVRLVFDYQHFWCLNLQRLDMRDTLERFVASWPEGVRPKLHFSSPRTEMREVKRKISPKEREANKAAGKVKAKKGETLAAPLKAGAKIKTVLLPPIWTGHSDFTNPFEFATFMRMAEGLDFDVMMEGKSKDLSLLKLRGDLLRFAPDVAKRFGIDEGDAAQIEADEKRLEQGVAAEGEADVDEGLQLAAE</sequence>
<dbReference type="InterPro" id="IPR004601">
    <property type="entry name" value="UvdE"/>
</dbReference>
<proteinExistence type="predicted"/>
<keyword evidence="9" id="KW-1185">Reference proteome</keyword>
<dbReference type="Proteomes" id="UP000218151">
    <property type="component" value="Unassembled WGS sequence"/>
</dbReference>
<dbReference type="SUPFAM" id="SSF51658">
    <property type="entry name" value="Xylose isomerase-like"/>
    <property type="match status" value="1"/>
</dbReference>
<dbReference type="InterPro" id="IPR036237">
    <property type="entry name" value="Xyl_isomerase-like_sf"/>
</dbReference>
<keyword evidence="6" id="KW-0234">DNA repair</keyword>